<proteinExistence type="predicted"/>
<organism evidence="3 4">
    <name type="scientific">Haloechinothrix alba</name>
    <dbReference type="NCBI Taxonomy" id="664784"/>
    <lineage>
        <taxon>Bacteria</taxon>
        <taxon>Bacillati</taxon>
        <taxon>Actinomycetota</taxon>
        <taxon>Actinomycetes</taxon>
        <taxon>Pseudonocardiales</taxon>
        <taxon>Pseudonocardiaceae</taxon>
        <taxon>Haloechinothrix</taxon>
    </lineage>
</organism>
<evidence type="ECO:0000313" key="4">
    <source>
        <dbReference type="Proteomes" id="UP000198348"/>
    </source>
</evidence>
<keyword evidence="4" id="KW-1185">Reference proteome</keyword>
<dbReference type="AlphaFoldDB" id="A0A238XQX7"/>
<dbReference type="OrthoDB" id="5242071at2"/>
<dbReference type="EMBL" id="FZNW01000011">
    <property type="protein sequence ID" value="SNR60389.1"/>
    <property type="molecule type" value="Genomic_DNA"/>
</dbReference>
<gene>
    <name evidence="3" type="ORF">SAMN06265360_111150</name>
</gene>
<accession>A0A238XQX7</accession>
<evidence type="ECO:0000313" key="3">
    <source>
        <dbReference type="EMBL" id="SNR60389.1"/>
    </source>
</evidence>
<evidence type="ECO:0000256" key="1">
    <source>
        <dbReference type="SAM" id="MobiDB-lite"/>
    </source>
</evidence>
<dbReference type="PANTHER" id="PTHR33371:SF4">
    <property type="entry name" value="INTERMEMBRANE PHOSPHOLIPID TRANSPORT SYSTEM BINDING PROTEIN MLAD"/>
    <property type="match status" value="1"/>
</dbReference>
<dbReference type="InterPro" id="IPR003399">
    <property type="entry name" value="Mce/MlaD"/>
</dbReference>
<sequence length="475" mass="49344">MRGLRQPTLPRSSLTLGVVLVVALAAAYVLAYSKDQIGMTLRTGETVTAEFDGAPGLDPGVSDVKVADVIVGTVGDVDQTEQGGALVSMDVDAGVVEKLGRAPSARIRATTLLGGRHYVDLQPSGDGEVFTGETIPSERTKLPVALDDVLSAVPPPAQDGVRTTARQLDRTLEQGGTEAMQRAFDEAPEVLSPAGSVLSAAQGRRPGRDLSELVTNTNAMADVLTQHDGQLGEIVDSFAGVSSSLTSESESLAEVTRGMPDTLSSTRAGLRSLRGTLGRLTDTAGKVRPAARELEPFLRELDSVSRQARPVVNDLVPVLERARPVVDELVPTSEHATETFDNISGPVLERVRGPIMDATTSSWQGTGHYEGGGNGHKFYEELGYLAARTAHLSHYGDNNSQIIALGGGTGISGVGGTGLGLQDFLQLTGSMPVAGDEGVAEQDVAGDAVPRPDESSLPLPDGTSPLLGGEGGASE</sequence>
<protein>
    <submittedName>
        <fullName evidence="3">Phospholipid/cholesterol/gamma-HCH transport system substrate-binding protein</fullName>
    </submittedName>
</protein>
<feature type="domain" description="Mce/MlaD" evidence="2">
    <location>
        <begin position="44"/>
        <end position="123"/>
    </location>
</feature>
<dbReference type="InterPro" id="IPR052336">
    <property type="entry name" value="MlaD_Phospholipid_Transporter"/>
</dbReference>
<name>A0A238XQX7_9PSEU</name>
<evidence type="ECO:0000259" key="2">
    <source>
        <dbReference type="Pfam" id="PF02470"/>
    </source>
</evidence>
<dbReference type="PANTHER" id="PTHR33371">
    <property type="entry name" value="INTERMEMBRANE PHOSPHOLIPID TRANSPORT SYSTEM BINDING PROTEIN MLAD-RELATED"/>
    <property type="match status" value="1"/>
</dbReference>
<feature type="region of interest" description="Disordered" evidence="1">
    <location>
        <begin position="436"/>
        <end position="475"/>
    </location>
</feature>
<dbReference type="Pfam" id="PF02470">
    <property type="entry name" value="MlaD"/>
    <property type="match status" value="1"/>
</dbReference>
<reference evidence="3 4" key="1">
    <citation type="submission" date="2017-06" db="EMBL/GenBank/DDBJ databases">
        <authorList>
            <person name="Kim H.J."/>
            <person name="Triplett B.A."/>
        </authorList>
    </citation>
    <scope>NUCLEOTIDE SEQUENCE [LARGE SCALE GENOMIC DNA]</scope>
    <source>
        <strain evidence="3 4">DSM 45207</strain>
    </source>
</reference>
<dbReference type="Proteomes" id="UP000198348">
    <property type="component" value="Unassembled WGS sequence"/>
</dbReference>